<feature type="transmembrane region" description="Helical" evidence="6">
    <location>
        <begin position="436"/>
        <end position="458"/>
    </location>
</feature>
<comment type="subcellular location">
    <subcellularLocation>
        <location evidence="1">Cell membrane</location>
        <topology evidence="1">Multi-pass membrane protein</topology>
    </subcellularLocation>
</comment>
<evidence type="ECO:0000256" key="6">
    <source>
        <dbReference type="SAM" id="Phobius"/>
    </source>
</evidence>
<gene>
    <name evidence="8" type="ORF">M6D93_03505</name>
</gene>
<evidence type="ECO:0000256" key="3">
    <source>
        <dbReference type="ARBA" id="ARBA00022692"/>
    </source>
</evidence>
<evidence type="ECO:0000256" key="5">
    <source>
        <dbReference type="ARBA" id="ARBA00023136"/>
    </source>
</evidence>
<dbReference type="PROSITE" id="PS50850">
    <property type="entry name" value="MFS"/>
    <property type="match status" value="1"/>
</dbReference>
<evidence type="ECO:0000313" key="8">
    <source>
        <dbReference type="EMBL" id="UQX89075.1"/>
    </source>
</evidence>
<dbReference type="Proteomes" id="UP001056336">
    <property type="component" value="Chromosome"/>
</dbReference>
<keyword evidence="2" id="KW-0813">Transport</keyword>
<dbReference type="SUPFAM" id="SSF103473">
    <property type="entry name" value="MFS general substrate transporter"/>
    <property type="match status" value="2"/>
</dbReference>
<feature type="transmembrane region" description="Helical" evidence="6">
    <location>
        <begin position="406"/>
        <end position="424"/>
    </location>
</feature>
<feature type="transmembrane region" description="Helical" evidence="6">
    <location>
        <begin position="264"/>
        <end position="286"/>
    </location>
</feature>
<dbReference type="InterPro" id="IPR036259">
    <property type="entry name" value="MFS_trans_sf"/>
</dbReference>
<keyword evidence="9" id="KW-1185">Reference proteome</keyword>
<organism evidence="8 9">
    <name type="scientific">Jatrophihabitans telluris</name>
    <dbReference type="NCBI Taxonomy" id="2038343"/>
    <lineage>
        <taxon>Bacteria</taxon>
        <taxon>Bacillati</taxon>
        <taxon>Actinomycetota</taxon>
        <taxon>Actinomycetes</taxon>
        <taxon>Jatrophihabitantales</taxon>
        <taxon>Jatrophihabitantaceae</taxon>
        <taxon>Jatrophihabitans</taxon>
    </lineage>
</organism>
<proteinExistence type="predicted"/>
<dbReference type="EMBL" id="CP097332">
    <property type="protein sequence ID" value="UQX89075.1"/>
    <property type="molecule type" value="Genomic_DNA"/>
</dbReference>
<dbReference type="InterPro" id="IPR020846">
    <property type="entry name" value="MFS_dom"/>
</dbReference>
<dbReference type="InterPro" id="IPR011701">
    <property type="entry name" value="MFS"/>
</dbReference>
<feature type="transmembrane region" description="Helical" evidence="6">
    <location>
        <begin position="222"/>
        <end position="243"/>
    </location>
</feature>
<dbReference type="Gene3D" id="1.20.1250.20">
    <property type="entry name" value="MFS general substrate transporter like domains"/>
    <property type="match status" value="1"/>
</dbReference>
<dbReference type="PANTHER" id="PTHR42718">
    <property type="entry name" value="MAJOR FACILITATOR SUPERFAMILY MULTIDRUG TRANSPORTER MFSC"/>
    <property type="match status" value="1"/>
</dbReference>
<reference evidence="8" key="1">
    <citation type="journal article" date="2018" name="Int. J. Syst. Evol. Microbiol.">
        <title>Jatrophihabitans telluris sp. nov., isolated from sediment soil of lava forest wetlands and the emended description of the genus Jatrophihabitans.</title>
        <authorList>
            <person name="Lee K.C."/>
            <person name="Suh M.K."/>
            <person name="Eom M.K."/>
            <person name="Kim K.K."/>
            <person name="Kim J.S."/>
            <person name="Kim D.S."/>
            <person name="Ko S.H."/>
            <person name="Shin Y.K."/>
            <person name="Lee J.S."/>
        </authorList>
    </citation>
    <scope>NUCLEOTIDE SEQUENCE</scope>
    <source>
        <strain evidence="8">N237</strain>
    </source>
</reference>
<evidence type="ECO:0000256" key="1">
    <source>
        <dbReference type="ARBA" id="ARBA00004651"/>
    </source>
</evidence>
<feature type="transmembrane region" description="Helical" evidence="6">
    <location>
        <begin position="104"/>
        <end position="124"/>
    </location>
</feature>
<keyword evidence="5 6" id="KW-0472">Membrane</keyword>
<feature type="transmembrane region" description="Helical" evidence="6">
    <location>
        <begin position="362"/>
        <end position="385"/>
    </location>
</feature>
<feature type="transmembrane region" description="Helical" evidence="6">
    <location>
        <begin position="298"/>
        <end position="324"/>
    </location>
</feature>
<feature type="transmembrane region" description="Helical" evidence="6">
    <location>
        <begin position="12"/>
        <end position="31"/>
    </location>
</feature>
<evidence type="ECO:0000256" key="2">
    <source>
        <dbReference type="ARBA" id="ARBA00022448"/>
    </source>
</evidence>
<sequence>MTETATRSRYQLTFVVLAVAAAAYSLLQSLVSPVLPLLETSLHTSQSTVTWVLTAYLLSASVFTPILGRIGDMIGKEKVLVGVLVALAVGSVLAALATSISVMIVARAIQGVGGGVIPLAFGIIRDEFPREKVAGAVGVIAALLAVGGGLGLVLAGPIVNALDYHWLFWIPGIVVAVAAVATHLVVPESPVRSPGRVSWTAAVLLSAWLVALLVAVSEAPSWGWGSVSVVGLLVASVVLAAAWGAVELRSAQPLVDMRMMRVPAVWTTNLVALLFGAGLYSVFAFLPEFVQTPSIAGYGFSASITESGLIVLPMSVAMFVFGVLSGPLSARFGAKTVLIAGSAVSIPSFAIMAFAHGAIWEISLAMVLLGIGFGMAFSAMSNIIVDAVPSNQTGVASGMNANIRTIGGSIGAAVMASVVTSNALPSRLPKESGYTSGFGMLAAVMLLATLAGFLIPNLRKAGRDAHQREQAELAHPELALVAAGTVVGDESE</sequence>
<evidence type="ECO:0000259" key="7">
    <source>
        <dbReference type="PROSITE" id="PS50850"/>
    </source>
</evidence>
<dbReference type="RefSeq" id="WP_249772971.1">
    <property type="nucleotide sequence ID" value="NZ_CP097332.1"/>
</dbReference>
<feature type="transmembrane region" description="Helical" evidence="6">
    <location>
        <begin position="197"/>
        <end position="216"/>
    </location>
</feature>
<reference evidence="8" key="2">
    <citation type="submission" date="2022-05" db="EMBL/GenBank/DDBJ databases">
        <authorList>
            <person name="Kim J.-S."/>
            <person name="Lee K."/>
            <person name="Suh M."/>
            <person name="Eom M."/>
            <person name="Kim J.-S."/>
            <person name="Kim D.-S."/>
            <person name="Ko S.-H."/>
            <person name="Shin Y."/>
            <person name="Lee J.-S."/>
        </authorList>
    </citation>
    <scope>NUCLEOTIDE SEQUENCE</scope>
    <source>
        <strain evidence="8">N237</strain>
    </source>
</reference>
<keyword evidence="4 6" id="KW-1133">Transmembrane helix</keyword>
<feature type="transmembrane region" description="Helical" evidence="6">
    <location>
        <begin position="166"/>
        <end position="185"/>
    </location>
</feature>
<feature type="transmembrane region" description="Helical" evidence="6">
    <location>
        <begin position="51"/>
        <end position="67"/>
    </location>
</feature>
<evidence type="ECO:0000256" key="4">
    <source>
        <dbReference type="ARBA" id="ARBA00022989"/>
    </source>
</evidence>
<keyword evidence="3 6" id="KW-0812">Transmembrane</keyword>
<dbReference type="Gene3D" id="1.20.1720.10">
    <property type="entry name" value="Multidrug resistance protein D"/>
    <property type="match status" value="1"/>
</dbReference>
<protein>
    <submittedName>
        <fullName evidence="8">MFS transporter</fullName>
    </submittedName>
</protein>
<dbReference type="Pfam" id="PF07690">
    <property type="entry name" value="MFS_1"/>
    <property type="match status" value="1"/>
</dbReference>
<dbReference type="CDD" id="cd17504">
    <property type="entry name" value="MFS_MMR_MDR_like"/>
    <property type="match status" value="1"/>
</dbReference>
<feature type="transmembrane region" description="Helical" evidence="6">
    <location>
        <begin position="336"/>
        <end position="356"/>
    </location>
</feature>
<feature type="transmembrane region" description="Helical" evidence="6">
    <location>
        <begin position="79"/>
        <end position="98"/>
    </location>
</feature>
<dbReference type="PANTHER" id="PTHR42718:SF9">
    <property type="entry name" value="MAJOR FACILITATOR SUPERFAMILY MULTIDRUG TRANSPORTER MFSC"/>
    <property type="match status" value="1"/>
</dbReference>
<accession>A0ABY4QZT7</accession>
<evidence type="ECO:0000313" key="9">
    <source>
        <dbReference type="Proteomes" id="UP001056336"/>
    </source>
</evidence>
<feature type="transmembrane region" description="Helical" evidence="6">
    <location>
        <begin position="136"/>
        <end position="160"/>
    </location>
</feature>
<feature type="domain" description="Major facilitator superfamily (MFS) profile" evidence="7">
    <location>
        <begin position="13"/>
        <end position="460"/>
    </location>
</feature>
<name>A0ABY4QZT7_9ACTN</name>